<comment type="similarity">
    <text evidence="2">Belongs to the binding-protein-dependent transport system permease family. CysTW subfamily.</text>
</comment>
<keyword evidence="5 8" id="KW-0812">Transmembrane</keyword>
<feature type="domain" description="ABC transmembrane type-1" evidence="9">
    <location>
        <begin position="91"/>
        <end position="297"/>
    </location>
</feature>
<feature type="transmembrane region" description="Helical" evidence="8">
    <location>
        <begin position="30"/>
        <end position="57"/>
    </location>
</feature>
<evidence type="ECO:0000313" key="10">
    <source>
        <dbReference type="EMBL" id="MBS4186484.1"/>
    </source>
</evidence>
<dbReference type="Proteomes" id="UP000677265">
    <property type="component" value="Unassembled WGS sequence"/>
</dbReference>
<keyword evidence="6 8" id="KW-1133">Transmembrane helix</keyword>
<dbReference type="GO" id="GO:0005886">
    <property type="term" value="C:plasma membrane"/>
    <property type="evidence" value="ECO:0007669"/>
    <property type="project" value="UniProtKB-SubCell"/>
</dbReference>
<dbReference type="EMBL" id="JAGYPE010000007">
    <property type="protein sequence ID" value="MBS4186484.1"/>
    <property type="molecule type" value="Genomic_DNA"/>
</dbReference>
<keyword evidence="4" id="KW-1003">Cell membrane</keyword>
<dbReference type="Gene3D" id="1.10.3720.10">
    <property type="entry name" value="MetI-like"/>
    <property type="match status" value="1"/>
</dbReference>
<evidence type="ECO:0000256" key="5">
    <source>
        <dbReference type="ARBA" id="ARBA00022692"/>
    </source>
</evidence>
<feature type="transmembrane region" description="Helical" evidence="8">
    <location>
        <begin position="125"/>
        <end position="141"/>
    </location>
</feature>
<feature type="transmembrane region" description="Helical" evidence="8">
    <location>
        <begin position="273"/>
        <end position="297"/>
    </location>
</feature>
<gene>
    <name evidence="11" type="ORF">KHB02_004525</name>
    <name evidence="10" type="ORF">KHB02_34530</name>
</gene>
<comment type="subcellular location">
    <subcellularLocation>
        <location evidence="1 8">Cell membrane</location>
        <topology evidence="1 8">Multi-pass membrane protein</topology>
    </subcellularLocation>
</comment>
<dbReference type="GO" id="GO:0055085">
    <property type="term" value="P:transmembrane transport"/>
    <property type="evidence" value="ECO:0007669"/>
    <property type="project" value="InterPro"/>
</dbReference>
<protein>
    <submittedName>
        <fullName evidence="10">ABC transporter permease</fullName>
    </submittedName>
</protein>
<evidence type="ECO:0000256" key="4">
    <source>
        <dbReference type="ARBA" id="ARBA00022475"/>
    </source>
</evidence>
<evidence type="ECO:0000256" key="7">
    <source>
        <dbReference type="ARBA" id="ARBA00023136"/>
    </source>
</evidence>
<dbReference type="EMBL" id="JAGYPE020000005">
    <property type="protein sequence ID" value="MCH6264790.1"/>
    <property type="molecule type" value="Genomic_DNA"/>
</dbReference>
<feature type="transmembrane region" description="Helical" evidence="8">
    <location>
        <begin position="172"/>
        <end position="200"/>
    </location>
</feature>
<accession>A0A942T5I2</accession>
<dbReference type="PROSITE" id="PS50928">
    <property type="entry name" value="ABC_TM1"/>
    <property type="match status" value="1"/>
</dbReference>
<feature type="transmembrane region" description="Helical" evidence="8">
    <location>
        <begin position="91"/>
        <end position="113"/>
    </location>
</feature>
<evidence type="ECO:0000256" key="1">
    <source>
        <dbReference type="ARBA" id="ARBA00004651"/>
    </source>
</evidence>
<dbReference type="SUPFAM" id="SSF161098">
    <property type="entry name" value="MetI-like"/>
    <property type="match status" value="1"/>
</dbReference>
<organism evidence="10">
    <name type="scientific">Neobacillus citreus</name>
    <dbReference type="NCBI Taxonomy" id="2833578"/>
    <lineage>
        <taxon>Bacteria</taxon>
        <taxon>Bacillati</taxon>
        <taxon>Bacillota</taxon>
        <taxon>Bacilli</taxon>
        <taxon>Bacillales</taxon>
        <taxon>Bacillaceae</taxon>
        <taxon>Neobacillus</taxon>
    </lineage>
</organism>
<dbReference type="RefSeq" id="WP_213146285.1">
    <property type="nucleotide sequence ID" value="NZ_JAGYPE020000005.1"/>
</dbReference>
<dbReference type="InterPro" id="IPR000515">
    <property type="entry name" value="MetI-like"/>
</dbReference>
<dbReference type="PANTHER" id="PTHR42929:SF5">
    <property type="entry name" value="ABC TRANSPORTER PERMEASE PROTEIN"/>
    <property type="match status" value="1"/>
</dbReference>
<proteinExistence type="inferred from homology"/>
<dbReference type="AlphaFoldDB" id="A0A942T5I2"/>
<keyword evidence="7 8" id="KW-0472">Membrane</keyword>
<name>A0A942T5I2_9BACI</name>
<dbReference type="PANTHER" id="PTHR42929">
    <property type="entry name" value="INNER MEMBRANE ABC TRANSPORTER PERMEASE PROTEIN YDCU-RELATED-RELATED"/>
    <property type="match status" value="1"/>
</dbReference>
<evidence type="ECO:0000256" key="2">
    <source>
        <dbReference type="ARBA" id="ARBA00007069"/>
    </source>
</evidence>
<evidence type="ECO:0000313" key="12">
    <source>
        <dbReference type="Proteomes" id="UP000677265"/>
    </source>
</evidence>
<evidence type="ECO:0000256" key="8">
    <source>
        <dbReference type="RuleBase" id="RU363032"/>
    </source>
</evidence>
<evidence type="ECO:0000313" key="11">
    <source>
        <dbReference type="EMBL" id="MCH6264790.1"/>
    </source>
</evidence>
<dbReference type="InterPro" id="IPR035906">
    <property type="entry name" value="MetI-like_sf"/>
</dbReference>
<keyword evidence="12" id="KW-1185">Reference proteome</keyword>
<evidence type="ECO:0000259" key="9">
    <source>
        <dbReference type="PROSITE" id="PS50928"/>
    </source>
</evidence>
<comment type="caution">
    <text evidence="10">The sequence shown here is derived from an EMBL/GenBank/DDBJ whole genome shotgun (WGS) entry which is preliminary data.</text>
</comment>
<evidence type="ECO:0000256" key="6">
    <source>
        <dbReference type="ARBA" id="ARBA00022989"/>
    </source>
</evidence>
<feature type="transmembrane region" description="Helical" evidence="8">
    <location>
        <begin position="220"/>
        <end position="241"/>
    </location>
</feature>
<reference evidence="10" key="1">
    <citation type="submission" date="2021-05" db="EMBL/GenBank/DDBJ databases">
        <title>Novel Bacillus species.</title>
        <authorList>
            <person name="Liu G."/>
        </authorList>
    </citation>
    <scope>NUCLEOTIDE SEQUENCE</scope>
    <source>
        <strain evidence="10 12">FJAT-50051</strain>
    </source>
</reference>
<dbReference type="Pfam" id="PF00528">
    <property type="entry name" value="BPD_transp_1"/>
    <property type="match status" value="1"/>
</dbReference>
<evidence type="ECO:0000256" key="3">
    <source>
        <dbReference type="ARBA" id="ARBA00022448"/>
    </source>
</evidence>
<keyword evidence="3 8" id="KW-0813">Transport</keyword>
<dbReference type="CDD" id="cd06261">
    <property type="entry name" value="TM_PBP2"/>
    <property type="match status" value="1"/>
</dbReference>
<sequence>MENLGYSPDQKMSADLPLAPKRKVNVFRKYMAAMLLLAPLLLFILAFFVVPMIYVFYLSFIEVEGLDVSNASYSIGNYLTFFTDPYFLRSLWMTIKVSVYAVIIALILGYPIALTMAKSSARVRGYLTLLVASPLLISVVVRNFGWYLLLVPNGVIDQFLMGIGITDSPLKLLFSVPGVVIGLANSFLPFMVLSIATSLYNIDPSLEKASSIIGASPLRTFFTVTLPLSLPGVVAGIVLVFSMSMSSYVTPALMGGANVPVLPIVIYEQINTLFRWTFGSAISYILLGVTLISVTIFSRIFERKFKEVFR</sequence>